<gene>
    <name evidence="1" type="ORF">U732_3345</name>
</gene>
<name>A0A0C1U1L3_9CLOT</name>
<keyword evidence="2" id="KW-1185">Reference proteome</keyword>
<dbReference type="OrthoDB" id="9800398at2"/>
<accession>A0A0C1U1L3</accession>
<dbReference type="Gene3D" id="1.10.10.60">
    <property type="entry name" value="Homeodomain-like"/>
    <property type="match status" value="1"/>
</dbReference>
<reference evidence="1 2" key="1">
    <citation type="journal article" date="2015" name="Infect. Genet. Evol.">
        <title>Genomic sequences of six botulinum neurotoxin-producing strains representing three clostridial species illustrate the mobility and diversity of botulinum neurotoxin genes.</title>
        <authorList>
            <person name="Smith T.J."/>
            <person name="Hill K.K."/>
            <person name="Xie G."/>
            <person name="Foley B.T."/>
            <person name="Williamson C.H."/>
            <person name="Foster J.T."/>
            <person name="Johnson S.L."/>
            <person name="Chertkov O."/>
            <person name="Teshima H."/>
            <person name="Gibbons H.S."/>
            <person name="Johnsky L.A."/>
            <person name="Karavis M.A."/>
            <person name="Smith L.A."/>
        </authorList>
    </citation>
    <scope>NUCLEOTIDE SEQUENCE [LARGE SCALE GENOMIC DNA]</scope>
    <source>
        <strain evidence="1 2">CDC 2741</strain>
    </source>
</reference>
<evidence type="ECO:0000313" key="2">
    <source>
        <dbReference type="Proteomes" id="UP000031366"/>
    </source>
</evidence>
<dbReference type="RefSeq" id="WP_039633049.1">
    <property type="nucleotide sequence ID" value="NZ_AYSO01000016.1"/>
</dbReference>
<comment type="caution">
    <text evidence="1">The sequence shown here is derived from an EMBL/GenBank/DDBJ whole genome shotgun (WGS) entry which is preliminary data.</text>
</comment>
<protein>
    <submittedName>
        <fullName evidence="1">Mor transcription activator family protein</fullName>
    </submittedName>
</protein>
<dbReference type="InterPro" id="IPR049739">
    <property type="entry name" value="YraL-like"/>
</dbReference>
<dbReference type="PANTHER" id="PTHR37812:SF1">
    <property type="entry name" value="MU-LIKE PROPHAGE FLUMU PROTEIN C"/>
    <property type="match status" value="1"/>
</dbReference>
<dbReference type="InterPro" id="IPR052411">
    <property type="entry name" value="c-mor_Regulatory_Protein"/>
</dbReference>
<sequence length="90" mass="10752">MCYINAQDIFPQEIIDLIQQYADGKYIYIPKKEGNRKKWGETTNIRKEIAIRNTAIYEEYNRGICKESLASKYFLSEKSIERIILQEKRK</sequence>
<dbReference type="SUPFAM" id="SSF46689">
    <property type="entry name" value="Homeodomain-like"/>
    <property type="match status" value="1"/>
</dbReference>
<dbReference type="InterPro" id="IPR009057">
    <property type="entry name" value="Homeodomain-like_sf"/>
</dbReference>
<organism evidence="1 2">
    <name type="scientific">Clostridium argentinense CDC 2741</name>
    <dbReference type="NCBI Taxonomy" id="1418104"/>
    <lineage>
        <taxon>Bacteria</taxon>
        <taxon>Bacillati</taxon>
        <taxon>Bacillota</taxon>
        <taxon>Clostridia</taxon>
        <taxon>Eubacteriales</taxon>
        <taxon>Clostridiaceae</taxon>
        <taxon>Clostridium</taxon>
    </lineage>
</organism>
<proteinExistence type="predicted"/>
<dbReference type="NCBIfam" id="NF040785">
    <property type="entry name" value="CD3324_fam"/>
    <property type="match status" value="1"/>
</dbReference>
<dbReference type="PANTHER" id="PTHR37812">
    <property type="entry name" value="MU-LIKE PROPHAGE FLUMU PROTEIN C"/>
    <property type="match status" value="1"/>
</dbReference>
<dbReference type="Proteomes" id="UP000031366">
    <property type="component" value="Unassembled WGS sequence"/>
</dbReference>
<dbReference type="EMBL" id="AYSO01000016">
    <property type="protein sequence ID" value="KIE46814.1"/>
    <property type="molecule type" value="Genomic_DNA"/>
</dbReference>
<evidence type="ECO:0000313" key="1">
    <source>
        <dbReference type="EMBL" id="KIE46814.1"/>
    </source>
</evidence>
<dbReference type="AlphaFoldDB" id="A0A0C1U1L3"/>